<keyword evidence="1" id="KW-0175">Coiled coil</keyword>
<keyword evidence="2" id="KW-1133">Transmembrane helix</keyword>
<evidence type="ECO:0000313" key="4">
    <source>
        <dbReference type="Proteomes" id="UP000184386"/>
    </source>
</evidence>
<keyword evidence="2" id="KW-0812">Transmembrane</keyword>
<organism evidence="3 4">
    <name type="scientific">Anaerocolumna jejuensis DSM 15929</name>
    <dbReference type="NCBI Taxonomy" id="1121322"/>
    <lineage>
        <taxon>Bacteria</taxon>
        <taxon>Bacillati</taxon>
        <taxon>Bacillota</taxon>
        <taxon>Clostridia</taxon>
        <taxon>Lachnospirales</taxon>
        <taxon>Lachnospiraceae</taxon>
        <taxon>Anaerocolumna</taxon>
    </lineage>
</organism>
<dbReference type="InterPro" id="IPR007060">
    <property type="entry name" value="FtsL/DivIC"/>
</dbReference>
<proteinExistence type="predicted"/>
<sequence>MKGYNRRKRKRRTGLILTALMVFSICGIVTYKQQGLDMVEAKADQKIVELNDKIKDEKKRAEDIEEKKAYVQTKKFIEEMAREKFGLVYKDEIIFKSEE</sequence>
<gene>
    <name evidence="3" type="ORF">SAMN02745136_02470</name>
</gene>
<evidence type="ECO:0000256" key="2">
    <source>
        <dbReference type="SAM" id="Phobius"/>
    </source>
</evidence>
<feature type="coiled-coil region" evidence="1">
    <location>
        <begin position="40"/>
        <end position="74"/>
    </location>
</feature>
<dbReference type="AlphaFoldDB" id="A0A1M6SAL6"/>
<name>A0A1M6SAL6_9FIRM</name>
<keyword evidence="4" id="KW-1185">Reference proteome</keyword>
<accession>A0A1M6SAL6</accession>
<dbReference type="EMBL" id="FRAC01000011">
    <property type="protein sequence ID" value="SHK41588.1"/>
    <property type="molecule type" value="Genomic_DNA"/>
</dbReference>
<evidence type="ECO:0000256" key="1">
    <source>
        <dbReference type="SAM" id="Coils"/>
    </source>
</evidence>
<keyword evidence="2" id="KW-0472">Membrane</keyword>
<dbReference type="STRING" id="1121322.SAMN02745136_02470"/>
<protein>
    <submittedName>
        <fullName evidence="3">Septum formation initiator</fullName>
    </submittedName>
</protein>
<dbReference type="Pfam" id="PF04977">
    <property type="entry name" value="DivIC"/>
    <property type="match status" value="1"/>
</dbReference>
<dbReference type="Proteomes" id="UP000184386">
    <property type="component" value="Unassembled WGS sequence"/>
</dbReference>
<evidence type="ECO:0000313" key="3">
    <source>
        <dbReference type="EMBL" id="SHK41588.1"/>
    </source>
</evidence>
<feature type="transmembrane region" description="Helical" evidence="2">
    <location>
        <begin position="12"/>
        <end position="31"/>
    </location>
</feature>
<reference evidence="3 4" key="1">
    <citation type="submission" date="2016-11" db="EMBL/GenBank/DDBJ databases">
        <authorList>
            <person name="Jaros S."/>
            <person name="Januszkiewicz K."/>
            <person name="Wedrychowicz H."/>
        </authorList>
    </citation>
    <scope>NUCLEOTIDE SEQUENCE [LARGE SCALE GENOMIC DNA]</scope>
    <source>
        <strain evidence="3 4">DSM 15929</strain>
    </source>
</reference>